<dbReference type="PANTHER" id="PTHR46859:SF6">
    <property type="entry name" value="TRANSMEMBRANE FRAGILE-X-F-ASSOCIATED PROTEIN"/>
    <property type="match status" value="1"/>
</dbReference>
<evidence type="ECO:0000256" key="2">
    <source>
        <dbReference type="SAM" id="Phobius"/>
    </source>
</evidence>
<dbReference type="GO" id="GO:0008270">
    <property type="term" value="F:zinc ion binding"/>
    <property type="evidence" value="ECO:0007669"/>
    <property type="project" value="UniProtKB-KW"/>
</dbReference>
<dbReference type="OrthoDB" id="1711136at2759"/>
<dbReference type="AlphaFoldDB" id="A0A5B6X596"/>
<feature type="transmembrane region" description="Helical" evidence="2">
    <location>
        <begin position="312"/>
        <end position="333"/>
    </location>
</feature>
<evidence type="ECO:0000256" key="1">
    <source>
        <dbReference type="PROSITE-ProRule" id="PRU00175"/>
    </source>
</evidence>
<name>A0A5B6X596_9ROSI</name>
<evidence type="ECO:0000259" key="3">
    <source>
        <dbReference type="PROSITE" id="PS50089"/>
    </source>
</evidence>
<feature type="transmembrane region" description="Helical" evidence="2">
    <location>
        <begin position="170"/>
        <end position="190"/>
    </location>
</feature>
<feature type="transmembrane region" description="Helical" evidence="2">
    <location>
        <begin position="83"/>
        <end position="104"/>
    </location>
</feature>
<dbReference type="Pfam" id="PF13920">
    <property type="entry name" value="zf-C3HC4_3"/>
    <property type="match status" value="1"/>
</dbReference>
<dbReference type="InterPro" id="IPR001841">
    <property type="entry name" value="Znf_RING"/>
</dbReference>
<keyword evidence="5" id="KW-1185">Reference proteome</keyword>
<dbReference type="Proteomes" id="UP000325315">
    <property type="component" value="Unassembled WGS sequence"/>
</dbReference>
<keyword evidence="2 4" id="KW-0812">Transmembrane</keyword>
<keyword evidence="2" id="KW-1133">Transmembrane helix</keyword>
<dbReference type="PANTHER" id="PTHR46859">
    <property type="entry name" value="TRANSMEMBRANE FRAGILE-X-F-ASSOCIATED PROTEIN"/>
    <property type="match status" value="1"/>
</dbReference>
<proteinExistence type="predicted"/>
<keyword evidence="2" id="KW-0472">Membrane</keyword>
<organism evidence="4 5">
    <name type="scientific">Gossypium australe</name>
    <dbReference type="NCBI Taxonomy" id="47621"/>
    <lineage>
        <taxon>Eukaryota</taxon>
        <taxon>Viridiplantae</taxon>
        <taxon>Streptophyta</taxon>
        <taxon>Embryophyta</taxon>
        <taxon>Tracheophyta</taxon>
        <taxon>Spermatophyta</taxon>
        <taxon>Magnoliopsida</taxon>
        <taxon>eudicotyledons</taxon>
        <taxon>Gunneridae</taxon>
        <taxon>Pentapetalae</taxon>
        <taxon>rosids</taxon>
        <taxon>malvids</taxon>
        <taxon>Malvales</taxon>
        <taxon>Malvaceae</taxon>
        <taxon>Malvoideae</taxon>
        <taxon>Gossypium</taxon>
    </lineage>
</organism>
<feature type="transmembrane region" description="Helical" evidence="2">
    <location>
        <begin position="282"/>
        <end position="300"/>
    </location>
</feature>
<evidence type="ECO:0000313" key="5">
    <source>
        <dbReference type="Proteomes" id="UP000325315"/>
    </source>
</evidence>
<reference evidence="5" key="1">
    <citation type="journal article" date="2019" name="Plant Biotechnol. J.">
        <title>Genome sequencing of the Australian wild diploid species Gossypium australe highlights disease resistance and delayed gland morphogenesis.</title>
        <authorList>
            <person name="Cai Y."/>
            <person name="Cai X."/>
            <person name="Wang Q."/>
            <person name="Wang P."/>
            <person name="Zhang Y."/>
            <person name="Cai C."/>
            <person name="Xu Y."/>
            <person name="Wang K."/>
            <person name="Zhou Z."/>
            <person name="Wang C."/>
            <person name="Geng S."/>
            <person name="Li B."/>
            <person name="Dong Q."/>
            <person name="Hou Y."/>
            <person name="Wang H."/>
            <person name="Ai P."/>
            <person name="Liu Z."/>
            <person name="Yi F."/>
            <person name="Sun M."/>
            <person name="An G."/>
            <person name="Cheng J."/>
            <person name="Zhang Y."/>
            <person name="Shi Q."/>
            <person name="Xie Y."/>
            <person name="Shi X."/>
            <person name="Chang Y."/>
            <person name="Huang F."/>
            <person name="Chen Y."/>
            <person name="Hong S."/>
            <person name="Mi L."/>
            <person name="Sun Q."/>
            <person name="Zhang L."/>
            <person name="Zhou B."/>
            <person name="Peng R."/>
            <person name="Zhang X."/>
            <person name="Liu F."/>
        </authorList>
    </citation>
    <scope>NUCLEOTIDE SEQUENCE [LARGE SCALE GENOMIC DNA]</scope>
    <source>
        <strain evidence="5">cv. PA1801</strain>
    </source>
</reference>
<protein>
    <submittedName>
        <fullName evidence="4">Transmembrane Fragile-X-F-associated protein</fullName>
    </submittedName>
</protein>
<keyword evidence="1" id="KW-0863">Zinc-finger</keyword>
<feature type="transmembrane region" description="Helical" evidence="2">
    <location>
        <begin position="210"/>
        <end position="229"/>
    </location>
</feature>
<sequence length="502" mass="57051">MLAVERRRRVMSWRRVGKSLLALLAHALLFSFTLLLVLKLHHAFSYSWWLVFAPLWLFHSVVARGRFSLPAPAIPHDRNWAPFHTVMASPLLVAFELLLCIHLDNSFGTEATFSGHSNVDDIHLILQKFIVNLKIVFMPLLIFEIAILIDNIRMCRALMPGDDESMSDEVIWETLPHFWVAISMVFFIAATTFTLLKLCGDVAALGWWDLFINFGIAECFAFLVCTKWYNPAIHRNSHLGQTSSSSMSTRYLDWNRGLVVSTDEDMQQNSGMCSMQDIGGHVMKIPFIGFQIMLFMYLEGTPPSARNISSPVLFSPLLLLQGVGVVLAAYRLIEKIVILIHSEAVSGRYFDISSKVVEFFGFLHRGSRLLGWWSIDEGSREEQARLYCSGASGYNTFSPDSVKKMPKSDLVEEVHPVLVILKSFGDYKLQSVSRQKSPSLASRSLKDFKNEKILCRVCFEEQINIVLLPCRHHVLCSTCCEKCKRCPICRVSIEERLPVYDV</sequence>
<comment type="caution">
    <text evidence="4">The sequence shown here is derived from an EMBL/GenBank/DDBJ whole genome shotgun (WGS) entry which is preliminary data.</text>
</comment>
<gene>
    <name evidence="4" type="ORF">EPI10_032081</name>
</gene>
<dbReference type="EMBL" id="SMMG02000001">
    <property type="protein sequence ID" value="KAA3488312.1"/>
    <property type="molecule type" value="Genomic_DNA"/>
</dbReference>
<feature type="transmembrane region" description="Helical" evidence="2">
    <location>
        <begin position="46"/>
        <end position="63"/>
    </location>
</feature>
<keyword evidence="1" id="KW-0479">Metal-binding</keyword>
<feature type="transmembrane region" description="Helical" evidence="2">
    <location>
        <begin position="124"/>
        <end position="149"/>
    </location>
</feature>
<feature type="transmembrane region" description="Helical" evidence="2">
    <location>
        <begin position="20"/>
        <end position="40"/>
    </location>
</feature>
<dbReference type="Pfam" id="PF10269">
    <property type="entry name" value="Tmemb_185A"/>
    <property type="match status" value="1"/>
</dbReference>
<dbReference type="Gene3D" id="3.30.40.10">
    <property type="entry name" value="Zinc/RING finger domain, C3HC4 (zinc finger)"/>
    <property type="match status" value="1"/>
</dbReference>
<dbReference type="InterPro" id="IPR013083">
    <property type="entry name" value="Znf_RING/FYVE/PHD"/>
</dbReference>
<evidence type="ECO:0000313" key="4">
    <source>
        <dbReference type="EMBL" id="KAA3488312.1"/>
    </source>
</evidence>
<dbReference type="PROSITE" id="PS50089">
    <property type="entry name" value="ZF_RING_2"/>
    <property type="match status" value="1"/>
</dbReference>
<feature type="domain" description="RING-type" evidence="3">
    <location>
        <begin position="455"/>
        <end position="490"/>
    </location>
</feature>
<dbReference type="InterPro" id="IPR019396">
    <property type="entry name" value="TM_Fragile-X-F-assoc"/>
</dbReference>
<dbReference type="SUPFAM" id="SSF57850">
    <property type="entry name" value="RING/U-box"/>
    <property type="match status" value="1"/>
</dbReference>
<keyword evidence="1" id="KW-0862">Zinc</keyword>
<accession>A0A5B6X596</accession>